<keyword evidence="1" id="KW-0238">DNA-binding</keyword>
<dbReference type="InterPro" id="IPR001387">
    <property type="entry name" value="Cro/C1-type_HTH"/>
</dbReference>
<sequence>MNAEEMGHRIAKLRKVRNLTQQQLAEQLNVTNRAVSRWERGEGYPEITLLPRLADCLGVTTDEILGHAAARKPALRLSQQPQLMIWTGLILIFAVEIARRVWPQGAILLSLTGMTMLVILALMITMMKWPMSKLCGVLYSGLWVCFVIQLAAEQIYTSWRPYIGLLPMVGPYQKLSISFANSCQYPVFLQFQSLLVQAIWLPGLFVAFAAFLILNTKLNWFVKDSGWIKLIQSLAWFCLIGSILAGILFQLSSQWSFNELPPVSAARLSQLYPIVITLLILAAAAGLLFLWRPMKHGRAAGLSVFLLSGFFISLLPMQKLDYYWFKAEKLIPDITKLTEGWDRIHLLIQWTRPLQLVGIVCLGFCVLVIIRQEGIAANGKLTAKIRKCLKALPQRKKSSES</sequence>
<dbReference type="SUPFAM" id="SSF47413">
    <property type="entry name" value="lambda repressor-like DNA-binding domains"/>
    <property type="match status" value="1"/>
</dbReference>
<dbReference type="Gene3D" id="1.10.260.40">
    <property type="entry name" value="lambda repressor-like DNA-binding domains"/>
    <property type="match status" value="1"/>
</dbReference>
<accession>A0A6N7SB54</accession>
<dbReference type="OrthoDB" id="9805856at2"/>
<evidence type="ECO:0000313" key="5">
    <source>
        <dbReference type="EMBL" id="MSC34848.1"/>
    </source>
</evidence>
<comment type="caution">
    <text evidence="4">The sequence shown here is derived from an EMBL/GenBank/DDBJ whole genome shotgun (WGS) entry which is preliminary data.</text>
</comment>
<dbReference type="PANTHER" id="PTHR46558">
    <property type="entry name" value="TRACRIPTIONAL REGULATORY PROTEIN-RELATED-RELATED"/>
    <property type="match status" value="1"/>
</dbReference>
<dbReference type="Pfam" id="PF01381">
    <property type="entry name" value="HTH_3"/>
    <property type="match status" value="1"/>
</dbReference>
<evidence type="ECO:0000313" key="7">
    <source>
        <dbReference type="Proteomes" id="UP000480929"/>
    </source>
</evidence>
<protein>
    <submittedName>
        <fullName evidence="4">Helix-turn-helix domain-containing protein</fullName>
    </submittedName>
</protein>
<evidence type="ECO:0000313" key="4">
    <source>
        <dbReference type="EMBL" id="MSA91077.1"/>
    </source>
</evidence>
<dbReference type="InterPro" id="IPR010982">
    <property type="entry name" value="Lambda_DNA-bd_dom_sf"/>
</dbReference>
<evidence type="ECO:0000256" key="1">
    <source>
        <dbReference type="ARBA" id="ARBA00023125"/>
    </source>
</evidence>
<feature type="domain" description="HTH cro/C1-type" evidence="3">
    <location>
        <begin position="10"/>
        <end position="64"/>
    </location>
</feature>
<dbReference type="SMART" id="SM00530">
    <property type="entry name" value="HTH_XRE"/>
    <property type="match status" value="1"/>
</dbReference>
<evidence type="ECO:0000259" key="3">
    <source>
        <dbReference type="PROSITE" id="PS50943"/>
    </source>
</evidence>
<evidence type="ECO:0000313" key="6">
    <source>
        <dbReference type="Proteomes" id="UP000433575"/>
    </source>
</evidence>
<dbReference type="RefSeq" id="WP_154240449.1">
    <property type="nucleotide sequence ID" value="NZ_WKPI01000046.1"/>
</dbReference>
<feature type="transmembrane region" description="Helical" evidence="2">
    <location>
        <begin position="353"/>
        <end position="370"/>
    </location>
</feature>
<reference evidence="6 7" key="1">
    <citation type="journal article" date="2019" name="Nat. Med.">
        <title>A library of human gut bacterial isolates paired with longitudinal multiomics data enables mechanistic microbiome research.</title>
        <authorList>
            <person name="Poyet M."/>
            <person name="Groussin M."/>
            <person name="Gibbons S.M."/>
            <person name="Avila-Pacheco J."/>
            <person name="Jiang X."/>
            <person name="Kearney S.M."/>
            <person name="Perrotta A.R."/>
            <person name="Berdy B."/>
            <person name="Zhao S."/>
            <person name="Lieberman T.D."/>
            <person name="Swanson P.K."/>
            <person name="Smith M."/>
            <person name="Roesemann S."/>
            <person name="Alexander J.E."/>
            <person name="Rich S.A."/>
            <person name="Livny J."/>
            <person name="Vlamakis H."/>
            <person name="Clish C."/>
            <person name="Bullock K."/>
            <person name="Deik A."/>
            <person name="Scott J."/>
            <person name="Pierce K.A."/>
            <person name="Xavier R.J."/>
            <person name="Alm E.J."/>
        </authorList>
    </citation>
    <scope>NUCLEOTIDE SEQUENCE [LARGE SCALE GENOMIC DNA]</scope>
    <source>
        <strain evidence="4 6">BIOML-A4</strain>
        <strain evidence="5 7">BIOML-A5</strain>
    </source>
</reference>
<keyword evidence="7" id="KW-1185">Reference proteome</keyword>
<organism evidence="4 6">
    <name type="scientific">Holdemania massiliensis</name>
    <dbReference type="NCBI Taxonomy" id="1468449"/>
    <lineage>
        <taxon>Bacteria</taxon>
        <taxon>Bacillati</taxon>
        <taxon>Bacillota</taxon>
        <taxon>Erysipelotrichia</taxon>
        <taxon>Erysipelotrichales</taxon>
        <taxon>Erysipelotrichaceae</taxon>
        <taxon>Holdemania</taxon>
    </lineage>
</organism>
<dbReference type="Proteomes" id="UP000433575">
    <property type="component" value="Unassembled WGS sequence"/>
</dbReference>
<dbReference type="PANTHER" id="PTHR46558:SF11">
    <property type="entry name" value="HTH-TYPE TRANSCRIPTIONAL REGULATOR XRE"/>
    <property type="match status" value="1"/>
</dbReference>
<feature type="transmembrane region" description="Helical" evidence="2">
    <location>
        <begin position="234"/>
        <end position="251"/>
    </location>
</feature>
<proteinExistence type="predicted"/>
<name>A0A6N7SB54_9FIRM</name>
<dbReference type="Proteomes" id="UP000480929">
    <property type="component" value="Unassembled WGS sequence"/>
</dbReference>
<evidence type="ECO:0000256" key="2">
    <source>
        <dbReference type="SAM" id="Phobius"/>
    </source>
</evidence>
<dbReference type="PROSITE" id="PS50943">
    <property type="entry name" value="HTH_CROC1"/>
    <property type="match status" value="1"/>
</dbReference>
<gene>
    <name evidence="5" type="ORF">GKD88_17145</name>
    <name evidence="4" type="ORF">GKE08_17265</name>
</gene>
<dbReference type="EMBL" id="WKPJ01000043">
    <property type="protein sequence ID" value="MSA91077.1"/>
    <property type="molecule type" value="Genomic_DNA"/>
</dbReference>
<dbReference type="CDD" id="cd00093">
    <property type="entry name" value="HTH_XRE"/>
    <property type="match status" value="1"/>
</dbReference>
<dbReference type="AlphaFoldDB" id="A0A6N7SB54"/>
<feature type="transmembrane region" description="Helical" evidence="2">
    <location>
        <begin position="108"/>
        <end position="127"/>
    </location>
</feature>
<feature type="transmembrane region" description="Helical" evidence="2">
    <location>
        <begin position="271"/>
        <end position="291"/>
    </location>
</feature>
<keyword evidence="2" id="KW-0812">Transmembrane</keyword>
<keyword evidence="2" id="KW-0472">Membrane</keyword>
<dbReference type="GO" id="GO:0003677">
    <property type="term" value="F:DNA binding"/>
    <property type="evidence" value="ECO:0007669"/>
    <property type="project" value="UniProtKB-KW"/>
</dbReference>
<feature type="transmembrane region" description="Helical" evidence="2">
    <location>
        <begin position="194"/>
        <end position="214"/>
    </location>
</feature>
<feature type="transmembrane region" description="Helical" evidence="2">
    <location>
        <begin position="134"/>
        <end position="152"/>
    </location>
</feature>
<dbReference type="EMBL" id="WKPI01000046">
    <property type="protein sequence ID" value="MSC34848.1"/>
    <property type="molecule type" value="Genomic_DNA"/>
</dbReference>
<keyword evidence="2" id="KW-1133">Transmembrane helix</keyword>
<feature type="transmembrane region" description="Helical" evidence="2">
    <location>
        <begin position="298"/>
        <end position="317"/>
    </location>
</feature>